<dbReference type="EMBL" id="CM001377">
    <property type="protein sequence ID" value="EHM10852.1"/>
    <property type="molecule type" value="Genomic_DNA"/>
</dbReference>
<dbReference type="STRING" id="926567.TheveDRAFT_1734"/>
<evidence type="ECO:0000313" key="4">
    <source>
        <dbReference type="Proteomes" id="UP000005730"/>
    </source>
</evidence>
<accession>H0UR15</accession>
<keyword evidence="4" id="KW-1185">Reference proteome</keyword>
<dbReference type="SUPFAM" id="SSF159713">
    <property type="entry name" value="Dhaf3308-like"/>
    <property type="match status" value="1"/>
</dbReference>
<feature type="domain" description="DUF4213" evidence="2">
    <location>
        <begin position="13"/>
        <end position="92"/>
    </location>
</feature>
<dbReference type="Proteomes" id="UP000005730">
    <property type="component" value="Chromosome"/>
</dbReference>
<name>H0UR15_9BACT</name>
<dbReference type="RefSeq" id="WP_006584346.1">
    <property type="nucleotide sequence ID" value="NZ_CM001377.1"/>
</dbReference>
<evidence type="ECO:0000259" key="2">
    <source>
        <dbReference type="Pfam" id="PF13938"/>
    </source>
</evidence>
<dbReference type="Pfam" id="PF13938">
    <property type="entry name" value="DUF4213"/>
    <property type="match status" value="1"/>
</dbReference>
<dbReference type="AlphaFoldDB" id="H0UR15"/>
<feature type="domain" description="Putative heavy-metal chelation" evidence="1">
    <location>
        <begin position="106"/>
        <end position="234"/>
    </location>
</feature>
<dbReference type="InterPro" id="IPR025251">
    <property type="entry name" value="DUF4213"/>
</dbReference>
<gene>
    <name evidence="3" type="ORF">TheveDRAFT_1734</name>
</gene>
<evidence type="ECO:0000259" key="1">
    <source>
        <dbReference type="Pfam" id="PF04016"/>
    </source>
</evidence>
<proteinExistence type="predicted"/>
<organism evidence="3 4">
    <name type="scientific">Thermanaerovibrio velox DSM 12556</name>
    <dbReference type="NCBI Taxonomy" id="926567"/>
    <lineage>
        <taxon>Bacteria</taxon>
        <taxon>Thermotogati</taxon>
        <taxon>Synergistota</taxon>
        <taxon>Synergistia</taxon>
        <taxon>Synergistales</taxon>
        <taxon>Synergistaceae</taxon>
        <taxon>Thermanaerovibrio</taxon>
    </lineage>
</organism>
<dbReference type="eggNOG" id="COG2014">
    <property type="taxonomic scope" value="Bacteria"/>
</dbReference>
<dbReference type="OrthoDB" id="5387051at2"/>
<evidence type="ECO:0000313" key="3">
    <source>
        <dbReference type="EMBL" id="EHM10852.1"/>
    </source>
</evidence>
<dbReference type="HOGENOM" id="CLU_076326_1_1_0"/>
<dbReference type="Gene3D" id="3.40.50.11590">
    <property type="match status" value="1"/>
</dbReference>
<evidence type="ECO:0008006" key="5">
    <source>
        <dbReference type="Google" id="ProtNLM"/>
    </source>
</evidence>
<dbReference type="Pfam" id="PF04016">
    <property type="entry name" value="DUF364"/>
    <property type="match status" value="1"/>
</dbReference>
<dbReference type="InterPro" id="IPR007161">
    <property type="entry name" value="DUF364"/>
</dbReference>
<reference evidence="3 4" key="1">
    <citation type="submission" date="2011-10" db="EMBL/GenBank/DDBJ databases">
        <title>The Noncontiguous Finished genome of Thermanaerovibrio velox DSM 12556.</title>
        <authorList>
            <consortium name="US DOE Joint Genome Institute (JGI-PGF)"/>
            <person name="Lucas S."/>
            <person name="Copeland A."/>
            <person name="Lapidus A."/>
            <person name="Glavina del Rio T."/>
            <person name="Dalin E."/>
            <person name="Tice H."/>
            <person name="Bruce D."/>
            <person name="Goodwin L."/>
            <person name="Pitluck S."/>
            <person name="Peters L."/>
            <person name="Mikhailova N."/>
            <person name="Teshima H."/>
            <person name="Kyrpides N."/>
            <person name="Mavromatis K."/>
            <person name="Ivanova N."/>
            <person name="Markowitz V."/>
            <person name="Cheng J.-F."/>
            <person name="Hugenholtz P."/>
            <person name="Woyke T."/>
            <person name="Wu D."/>
            <person name="Spring S."/>
            <person name="Brambilla E.-M."/>
            <person name="Klenk H.-P."/>
            <person name="Eisen J.A."/>
        </authorList>
    </citation>
    <scope>NUCLEOTIDE SEQUENCE [LARGE SCALE GENOMIC DNA]</scope>
    <source>
        <strain evidence="3 4">DSM 12556</strain>
    </source>
</reference>
<sequence>MGSLDKRLWDLACAKASGRMVLEVVRGVRYTAALLDNGRVGLAYSFSDMVMPEEEASAILSSLPVDAAEALGLSSSRCPGDRAVALAVANGLLPVEGELSGAIPRVEPGAEVLMVGRMEPLENKLVALDAKVFFADHHRCGGLDDKEALDMASRCDLVVLSASAIVNGTWERFVELARDCWVAGPSAPLCWDVYKETSVSAVLGRSVKSPQALMRIVSRGCGTRFFDPFTDRVLLCGGPLCD</sequence>
<protein>
    <recommendedName>
        <fullName evidence="5">Heavy-metal chelation domain-containing protein</fullName>
    </recommendedName>
</protein>